<sequence>MIQALLCRDVKSSAKWEVTMAPKAKNVAGSKQSRKGEAFGSSSGQEPVQKFGKKVVERYGWEWFKCQREVKYMGDEFVNKNVRYSRAAVVDRGRPVTDEEMETLADRYPLIESAAFLCRSGPTFLEPLDDDEATTDEAMDDEEEDDAVNEETNALMVFNGGDDEA</sequence>
<keyword evidence="3" id="KW-1185">Reference proteome</keyword>
<dbReference type="AlphaFoldDB" id="M1DW61"/>
<dbReference type="HOGENOM" id="CLU_1542757_0_0_1"/>
<accession>M1DW61</accession>
<dbReference type="Gramene" id="PGSC0003DMT400095375">
    <property type="protein sequence ID" value="PGSC0003DMT400095375"/>
    <property type="gene ID" value="PGSC0003DMG400044946"/>
</dbReference>
<feature type="region of interest" description="Disordered" evidence="1">
    <location>
        <begin position="127"/>
        <end position="147"/>
    </location>
</feature>
<organism evidence="2 3">
    <name type="scientific">Solanum tuberosum</name>
    <name type="common">Potato</name>
    <dbReference type="NCBI Taxonomy" id="4113"/>
    <lineage>
        <taxon>Eukaryota</taxon>
        <taxon>Viridiplantae</taxon>
        <taxon>Streptophyta</taxon>
        <taxon>Embryophyta</taxon>
        <taxon>Tracheophyta</taxon>
        <taxon>Spermatophyta</taxon>
        <taxon>Magnoliopsida</taxon>
        <taxon>eudicotyledons</taxon>
        <taxon>Gunneridae</taxon>
        <taxon>Pentapetalae</taxon>
        <taxon>asterids</taxon>
        <taxon>lamiids</taxon>
        <taxon>Solanales</taxon>
        <taxon>Solanaceae</taxon>
        <taxon>Solanoideae</taxon>
        <taxon>Solaneae</taxon>
        <taxon>Solanum</taxon>
    </lineage>
</organism>
<name>M1DW61_SOLTU</name>
<reference evidence="3" key="1">
    <citation type="journal article" date="2011" name="Nature">
        <title>Genome sequence and analysis of the tuber crop potato.</title>
        <authorList>
            <consortium name="The Potato Genome Sequencing Consortium"/>
        </authorList>
    </citation>
    <scope>NUCLEOTIDE SEQUENCE [LARGE SCALE GENOMIC DNA]</scope>
    <source>
        <strain evidence="3">cv. DM1-3 516 R44</strain>
    </source>
</reference>
<dbReference type="PaxDb" id="4113-PGSC0003DMT400095375"/>
<reference evidence="2" key="2">
    <citation type="submission" date="2015-06" db="UniProtKB">
        <authorList>
            <consortium name="EnsemblPlants"/>
        </authorList>
    </citation>
    <scope>IDENTIFICATION</scope>
    <source>
        <strain evidence="2">DM1-3 516 R44</strain>
    </source>
</reference>
<feature type="region of interest" description="Disordered" evidence="1">
    <location>
        <begin position="25"/>
        <end position="46"/>
    </location>
</feature>
<dbReference type="Proteomes" id="UP000011115">
    <property type="component" value="Unassembled WGS sequence"/>
</dbReference>
<dbReference type="EnsemblPlants" id="PGSC0003DMT400095375">
    <property type="protein sequence ID" value="PGSC0003DMT400095375"/>
    <property type="gene ID" value="PGSC0003DMG400044946"/>
</dbReference>
<dbReference type="InParanoid" id="M1DW61"/>
<evidence type="ECO:0000313" key="3">
    <source>
        <dbReference type="Proteomes" id="UP000011115"/>
    </source>
</evidence>
<evidence type="ECO:0000256" key="1">
    <source>
        <dbReference type="SAM" id="MobiDB-lite"/>
    </source>
</evidence>
<evidence type="ECO:0000313" key="2">
    <source>
        <dbReference type="EnsemblPlants" id="PGSC0003DMT400095375"/>
    </source>
</evidence>
<protein>
    <submittedName>
        <fullName evidence="2">Uncharacterized protein</fullName>
    </submittedName>
</protein>
<proteinExistence type="predicted"/>